<sequence length="677" mass="76231">MSSTWVPKLGDTVKVKDELMTITDRQGMDIVLRSVNSRFTTTMSIVEFIRVVKQANPAEESSMVTGVDLLSPEERAALEKLVRQLAWIVNPVDDPDAPTHVEQRVATVAEAMGLSTRTVRRKLKRFRESGANGLVSGDITRRRGLRTDQRWTEIAREVVGEQARQTTNSRKNLMWEINLRFRQECGDEAKLPSQPTRYRRLNDISKGAATFGATKHRVSIADAPKTAHGQMDITRPGQLVVLDSHRIDILVVVPKTRLHEDMVTRVELAAAMDYCNRTIVGVVTSPNSNRVDVGNVIMQACSVMPAPEGIPEEAAWRYEGVPQQISVPAGEVWGMPYVGPEAILTDRGKPYVSEHVVSVCQELGVSVYTAQPYKPTDKAVLERFFRTLNSGLISMLPGYVGSDPTLRGLDVDKEDLLTIYELDNLIRQWICTVYHHSKQSGLTFAGMPQRDMSPAEMYEASIACHGLPRLLVRPGDWIKFLPKVARTIQHYGVQWDNRIYDGPALDAYRHRQSTEPRVGRPDQFRFAYDVNDIRKIYFQDPETNEIHTLWWKQARGLDAPFSDAMMQLVRAIGAEDLPDRWMKEREFLDAALEALGKNRMLRSRVTSDGSRLPSVLDKLAAADRAWAEAKPDDQRPAFEDAFEDDLDDPDADFDDVVLLAISEDSDESDDDWTGLGL</sequence>
<dbReference type="InterPro" id="IPR036397">
    <property type="entry name" value="RNaseH_sf"/>
</dbReference>
<dbReference type="InterPro" id="IPR001584">
    <property type="entry name" value="Integrase_cat-core"/>
</dbReference>
<dbReference type="Proteomes" id="UP000252187">
    <property type="component" value="Unassembled WGS sequence"/>
</dbReference>
<feature type="domain" description="Integrase catalytic" evidence="2">
    <location>
        <begin position="220"/>
        <end position="462"/>
    </location>
</feature>
<feature type="compositionally biased region" description="Basic and acidic residues" evidence="1">
    <location>
        <begin position="629"/>
        <end position="638"/>
    </location>
</feature>
<dbReference type="AlphaFoldDB" id="A0A365PBV9"/>
<evidence type="ECO:0000313" key="4">
    <source>
        <dbReference type="Proteomes" id="UP000252187"/>
    </source>
</evidence>
<dbReference type="GO" id="GO:0003676">
    <property type="term" value="F:nucleic acid binding"/>
    <property type="evidence" value="ECO:0007669"/>
    <property type="project" value="InterPro"/>
</dbReference>
<dbReference type="EMBL" id="QNTT01000013">
    <property type="protein sequence ID" value="RBA37428.1"/>
    <property type="molecule type" value="Genomic_DNA"/>
</dbReference>
<dbReference type="InterPro" id="IPR015378">
    <property type="entry name" value="Transposase-like_Mu_C"/>
</dbReference>
<reference evidence="3 4" key="1">
    <citation type="submission" date="2018-06" db="EMBL/GenBank/DDBJ databases">
        <title>Whole genome sequencing of four bacterial strains from South Shetland trench revealing bio-synthetic gene clusters.</title>
        <authorList>
            <person name="Abdel-Mageed W.M."/>
            <person name="Lehri B."/>
            <person name="Jarmusch S.A."/>
            <person name="Miranda K."/>
            <person name="Goodfellow M."/>
            <person name="Jaspars M."/>
            <person name="Karlyshev A.V."/>
        </authorList>
    </citation>
    <scope>NUCLEOTIDE SEQUENCE [LARGE SCALE GENOMIC DNA]</scope>
    <source>
        <strain evidence="3 4">SST1</strain>
    </source>
</reference>
<feature type="compositionally biased region" description="Acidic residues" evidence="1">
    <location>
        <begin position="640"/>
        <end position="649"/>
    </location>
</feature>
<gene>
    <name evidence="3" type="ORF">DQ226_06565</name>
</gene>
<dbReference type="InterPro" id="IPR012337">
    <property type="entry name" value="RNaseH-like_sf"/>
</dbReference>
<organism evidence="3 4">
    <name type="scientific">Dietzia maris</name>
    <dbReference type="NCBI Taxonomy" id="37915"/>
    <lineage>
        <taxon>Bacteria</taxon>
        <taxon>Bacillati</taxon>
        <taxon>Actinomycetota</taxon>
        <taxon>Actinomycetes</taxon>
        <taxon>Mycobacteriales</taxon>
        <taxon>Dietziaceae</taxon>
        <taxon>Dietzia</taxon>
    </lineage>
</organism>
<evidence type="ECO:0000313" key="3">
    <source>
        <dbReference type="EMBL" id="RBA37428.1"/>
    </source>
</evidence>
<evidence type="ECO:0000259" key="2">
    <source>
        <dbReference type="PROSITE" id="PS50994"/>
    </source>
</evidence>
<dbReference type="Pfam" id="PF09299">
    <property type="entry name" value="Mu-transpos_C"/>
    <property type="match status" value="1"/>
</dbReference>
<dbReference type="PROSITE" id="PS50994">
    <property type="entry name" value="INTEGRASE"/>
    <property type="match status" value="1"/>
</dbReference>
<dbReference type="SUPFAM" id="SSF53098">
    <property type="entry name" value="Ribonuclease H-like"/>
    <property type="match status" value="1"/>
</dbReference>
<protein>
    <recommendedName>
        <fullName evidence="2">Integrase catalytic domain-containing protein</fullName>
    </recommendedName>
</protein>
<dbReference type="GO" id="GO:0015074">
    <property type="term" value="P:DNA integration"/>
    <property type="evidence" value="ECO:0007669"/>
    <property type="project" value="InterPro"/>
</dbReference>
<accession>A0A365PBV9</accession>
<evidence type="ECO:0000256" key="1">
    <source>
        <dbReference type="SAM" id="MobiDB-lite"/>
    </source>
</evidence>
<name>A0A365PBV9_9ACTN</name>
<comment type="caution">
    <text evidence="3">The sequence shown here is derived from an EMBL/GenBank/DDBJ whole genome shotgun (WGS) entry which is preliminary data.</text>
</comment>
<feature type="region of interest" description="Disordered" evidence="1">
    <location>
        <begin position="629"/>
        <end position="649"/>
    </location>
</feature>
<dbReference type="Gene3D" id="3.30.420.10">
    <property type="entry name" value="Ribonuclease H-like superfamily/Ribonuclease H"/>
    <property type="match status" value="1"/>
</dbReference>
<proteinExistence type="predicted"/>